<evidence type="ECO:0000313" key="2">
    <source>
        <dbReference type="Proteomes" id="UP000477083"/>
    </source>
</evidence>
<dbReference type="Gene3D" id="3.90.226.10">
    <property type="entry name" value="2-enoyl-CoA Hydratase, Chain A, domain 1"/>
    <property type="match status" value="1"/>
</dbReference>
<reference evidence="1 2" key="1">
    <citation type="submission" date="2020-01" db="EMBL/GenBank/DDBJ databases">
        <title>Frigidibacter albus SP32T (=CGMCC 1.13995T).</title>
        <authorList>
            <person name="Liao X."/>
        </authorList>
    </citation>
    <scope>NUCLEOTIDE SEQUENCE [LARGE SCALE GENOMIC DNA]</scope>
    <source>
        <strain evidence="1 2">SP32</strain>
    </source>
</reference>
<keyword evidence="2" id="KW-1185">Reference proteome</keyword>
<sequence length="159" mass="16758">MPKPLVAALKGHVIGGGAEMALAADMRIAADDLCFGLPEVKYGLALDTGGSAFLTQLAGPARAKWLMMAGEPISARTALDWRIVDWTCAPDDLDAQAMDLCRKLAGVPPQAAAAQKALVNALTDPDLHAAMTRENDMQSRLFDGPEYQAISAALRVARG</sequence>
<dbReference type="SUPFAM" id="SSF52096">
    <property type="entry name" value="ClpP/crotonase"/>
    <property type="match status" value="1"/>
</dbReference>
<dbReference type="InterPro" id="IPR029045">
    <property type="entry name" value="ClpP/crotonase-like_dom_sf"/>
</dbReference>
<dbReference type="PANTHER" id="PTHR11941:SF54">
    <property type="entry name" value="ENOYL-COA HYDRATASE, MITOCHONDRIAL"/>
    <property type="match status" value="1"/>
</dbReference>
<dbReference type="CDD" id="cd06558">
    <property type="entry name" value="crotonase-like"/>
    <property type="match status" value="1"/>
</dbReference>
<dbReference type="EMBL" id="WWNR01000015">
    <property type="protein sequence ID" value="MZQ91111.1"/>
    <property type="molecule type" value="Genomic_DNA"/>
</dbReference>
<proteinExistence type="predicted"/>
<dbReference type="GO" id="GO:0003824">
    <property type="term" value="F:catalytic activity"/>
    <property type="evidence" value="ECO:0007669"/>
    <property type="project" value="UniProtKB-ARBA"/>
</dbReference>
<dbReference type="Pfam" id="PF00378">
    <property type="entry name" value="ECH_1"/>
    <property type="match status" value="1"/>
</dbReference>
<accession>A0A6L8VMT6</accession>
<dbReference type="InterPro" id="IPR001753">
    <property type="entry name" value="Enoyl-CoA_hydra/iso"/>
</dbReference>
<dbReference type="GO" id="GO:0006635">
    <property type="term" value="P:fatty acid beta-oxidation"/>
    <property type="evidence" value="ECO:0007669"/>
    <property type="project" value="TreeGrafter"/>
</dbReference>
<gene>
    <name evidence="1" type="ORF">GS660_18630</name>
</gene>
<dbReference type="OrthoDB" id="5730382at2"/>
<name>A0A6L8VMT6_9RHOB</name>
<comment type="caution">
    <text evidence="1">The sequence shown here is derived from an EMBL/GenBank/DDBJ whole genome shotgun (WGS) entry which is preliminary data.</text>
</comment>
<dbReference type="AlphaFoldDB" id="A0A6L8VMT6"/>
<evidence type="ECO:0008006" key="3">
    <source>
        <dbReference type="Google" id="ProtNLM"/>
    </source>
</evidence>
<evidence type="ECO:0000313" key="1">
    <source>
        <dbReference type="EMBL" id="MZQ91111.1"/>
    </source>
</evidence>
<protein>
    <recommendedName>
        <fullName evidence="3">Enoyl-CoA hydratase/isomerase family protein</fullName>
    </recommendedName>
</protein>
<dbReference type="Proteomes" id="UP000477083">
    <property type="component" value="Unassembled WGS sequence"/>
</dbReference>
<dbReference type="PANTHER" id="PTHR11941">
    <property type="entry name" value="ENOYL-COA HYDRATASE-RELATED"/>
    <property type="match status" value="1"/>
</dbReference>
<organism evidence="1 2">
    <name type="scientific">Frigidibacter albus</name>
    <dbReference type="NCBI Taxonomy" id="1465486"/>
    <lineage>
        <taxon>Bacteria</taxon>
        <taxon>Pseudomonadati</taxon>
        <taxon>Pseudomonadota</taxon>
        <taxon>Alphaproteobacteria</taxon>
        <taxon>Rhodobacterales</taxon>
        <taxon>Paracoccaceae</taxon>
        <taxon>Frigidibacter</taxon>
    </lineage>
</organism>